<reference evidence="8" key="1">
    <citation type="submission" date="2018-07" db="EMBL/GenBank/DDBJ databases">
        <title>Streptacidiphilus bronchialis DSM 106435 chromosome.</title>
        <authorList>
            <person name="Batra D."/>
            <person name="Gulvik C.A."/>
        </authorList>
    </citation>
    <scope>NUCLEOTIDE SEQUENCE [LARGE SCALE GENOMIC DNA]</scope>
    <source>
        <strain evidence="8">DSM 106435</strain>
    </source>
</reference>
<sequence length="195" mass="20601">MSATPRTHAPAHHGAQAVPAPAGQDGAEEGSDSPSHQGRRVGPQRGRLINRVGATAVLTAAAVAGVGLAPGLGTQADAATLSAKALRIAAAKRGAPYVFGAAGPSRFDCSGLVMWSYRKAGKNLPRTAQAQYNKTRHIGQNSRRPGDLVFFHRGSSVYHVGIYAGSGRIWHAPHRGARVRLERIWTKSVWYGRIG</sequence>
<dbReference type="AlphaFoldDB" id="A0A345SRQ4"/>
<keyword evidence="3" id="KW-0378">Hydrolase</keyword>
<evidence type="ECO:0000256" key="1">
    <source>
        <dbReference type="ARBA" id="ARBA00007074"/>
    </source>
</evidence>
<evidence type="ECO:0000256" key="5">
    <source>
        <dbReference type="SAM" id="MobiDB-lite"/>
    </source>
</evidence>
<organism evidence="7 8">
    <name type="scientific">Peterkaempfera bronchialis</name>
    <dbReference type="NCBI Taxonomy" id="2126346"/>
    <lineage>
        <taxon>Bacteria</taxon>
        <taxon>Bacillati</taxon>
        <taxon>Actinomycetota</taxon>
        <taxon>Actinomycetes</taxon>
        <taxon>Kitasatosporales</taxon>
        <taxon>Streptomycetaceae</taxon>
        <taxon>Peterkaempfera</taxon>
    </lineage>
</organism>
<dbReference type="GO" id="GO:0008234">
    <property type="term" value="F:cysteine-type peptidase activity"/>
    <property type="evidence" value="ECO:0007669"/>
    <property type="project" value="UniProtKB-KW"/>
</dbReference>
<dbReference type="PANTHER" id="PTHR47359:SF3">
    <property type="entry name" value="NLP_P60 DOMAIN-CONTAINING PROTEIN-RELATED"/>
    <property type="match status" value="1"/>
</dbReference>
<evidence type="ECO:0000259" key="6">
    <source>
        <dbReference type="PROSITE" id="PS51935"/>
    </source>
</evidence>
<dbReference type="Pfam" id="PF00877">
    <property type="entry name" value="NLPC_P60"/>
    <property type="match status" value="1"/>
</dbReference>
<dbReference type="Proteomes" id="UP000249340">
    <property type="component" value="Chromosome"/>
</dbReference>
<dbReference type="Gene3D" id="3.90.1720.10">
    <property type="entry name" value="endopeptidase domain like (from Nostoc punctiforme)"/>
    <property type="match status" value="1"/>
</dbReference>
<dbReference type="PANTHER" id="PTHR47359">
    <property type="entry name" value="PEPTIDOGLYCAN DL-ENDOPEPTIDASE CWLO"/>
    <property type="match status" value="1"/>
</dbReference>
<dbReference type="InterPro" id="IPR038765">
    <property type="entry name" value="Papain-like_cys_pep_sf"/>
</dbReference>
<dbReference type="InterPro" id="IPR051794">
    <property type="entry name" value="PG_Endopeptidase_C40"/>
</dbReference>
<evidence type="ECO:0000313" key="7">
    <source>
        <dbReference type="EMBL" id="AXI76409.1"/>
    </source>
</evidence>
<dbReference type="RefSeq" id="WP_111491858.1">
    <property type="nucleotide sequence ID" value="NZ_CP031264.1"/>
</dbReference>
<accession>A0A345SRQ4</accession>
<dbReference type="OrthoDB" id="5177647at2"/>
<evidence type="ECO:0000256" key="2">
    <source>
        <dbReference type="ARBA" id="ARBA00022670"/>
    </source>
</evidence>
<dbReference type="EMBL" id="CP031264">
    <property type="protein sequence ID" value="AXI76409.1"/>
    <property type="molecule type" value="Genomic_DNA"/>
</dbReference>
<dbReference type="KEGG" id="stri:C7M71_001865"/>
<name>A0A345SRQ4_9ACTN</name>
<dbReference type="InterPro" id="IPR000064">
    <property type="entry name" value="NLP_P60_dom"/>
</dbReference>
<gene>
    <name evidence="7" type="ORF">C7M71_001865</name>
</gene>
<protein>
    <submittedName>
        <fullName evidence="7">NlpC/P60 family protein</fullName>
    </submittedName>
</protein>
<proteinExistence type="inferred from homology"/>
<comment type="similarity">
    <text evidence="1">Belongs to the peptidase C40 family.</text>
</comment>
<dbReference type="SUPFAM" id="SSF54001">
    <property type="entry name" value="Cysteine proteinases"/>
    <property type="match status" value="1"/>
</dbReference>
<evidence type="ECO:0000256" key="3">
    <source>
        <dbReference type="ARBA" id="ARBA00022801"/>
    </source>
</evidence>
<feature type="region of interest" description="Disordered" evidence="5">
    <location>
        <begin position="1"/>
        <end position="44"/>
    </location>
</feature>
<keyword evidence="4" id="KW-0788">Thiol protease</keyword>
<evidence type="ECO:0000313" key="8">
    <source>
        <dbReference type="Proteomes" id="UP000249340"/>
    </source>
</evidence>
<dbReference type="GO" id="GO:0006508">
    <property type="term" value="P:proteolysis"/>
    <property type="evidence" value="ECO:0007669"/>
    <property type="project" value="UniProtKB-KW"/>
</dbReference>
<evidence type="ECO:0000256" key="4">
    <source>
        <dbReference type="ARBA" id="ARBA00022807"/>
    </source>
</evidence>
<dbReference type="PROSITE" id="PS51935">
    <property type="entry name" value="NLPC_P60"/>
    <property type="match status" value="1"/>
</dbReference>
<keyword evidence="8" id="KW-1185">Reference proteome</keyword>
<keyword evidence="2" id="KW-0645">Protease</keyword>
<feature type="domain" description="NlpC/P60" evidence="6">
    <location>
        <begin position="79"/>
        <end position="195"/>
    </location>
</feature>